<dbReference type="EMBL" id="GECU01027960">
    <property type="protein sequence ID" value="JAS79746.1"/>
    <property type="molecule type" value="Transcribed_RNA"/>
</dbReference>
<evidence type="ECO:0000256" key="1">
    <source>
        <dbReference type="SAM" id="SignalP"/>
    </source>
</evidence>
<feature type="non-terminal residue" evidence="2">
    <location>
        <position position="1"/>
    </location>
</feature>
<dbReference type="AlphaFoldDB" id="A0A1B6HYJ1"/>
<keyword evidence="1" id="KW-0732">Signal</keyword>
<sequence length="296" mass="33660">PMRLGMTLVVSPMRLGMTLVVSPMRLGMTCGPRCADAIPLNPHVKCFDAFKEGALISEYRDVLKKCFGNRKEVLFMVSSSKLVDFGVQGISVSLEQYKNAVYETISCLAGKPGYRGSDELSRILSYIYNAAKSKNGARDQDLLIFTSIAMHNHNYLTKFPTLDKSTSFDCICRGLMQIKSKAYYEKLKENSFTYNYITEPWRLNCFDSVSIADEFTLYWNEFRQSRGADNFNAMTYSIIAMGSAEGQLLSNIGGRFEFLRLADKDLKIKLYRRYTIMCKLSSYMSLRESYSVSIVQ</sequence>
<accession>A0A1B6HYJ1</accession>
<feature type="signal peptide" evidence="1">
    <location>
        <begin position="1"/>
        <end position="18"/>
    </location>
</feature>
<organism evidence="2">
    <name type="scientific">Homalodisca liturata</name>
    <dbReference type="NCBI Taxonomy" id="320908"/>
    <lineage>
        <taxon>Eukaryota</taxon>
        <taxon>Metazoa</taxon>
        <taxon>Ecdysozoa</taxon>
        <taxon>Arthropoda</taxon>
        <taxon>Hexapoda</taxon>
        <taxon>Insecta</taxon>
        <taxon>Pterygota</taxon>
        <taxon>Neoptera</taxon>
        <taxon>Paraneoptera</taxon>
        <taxon>Hemiptera</taxon>
        <taxon>Auchenorrhyncha</taxon>
        <taxon>Membracoidea</taxon>
        <taxon>Cicadellidae</taxon>
        <taxon>Cicadellinae</taxon>
        <taxon>Proconiini</taxon>
        <taxon>Homalodisca</taxon>
    </lineage>
</organism>
<name>A0A1B6HYJ1_9HEMI</name>
<gene>
    <name evidence="2" type="ORF">g.55821</name>
</gene>
<protein>
    <submittedName>
        <fullName evidence="2">Uncharacterized protein</fullName>
    </submittedName>
</protein>
<proteinExistence type="predicted"/>
<reference evidence="2" key="1">
    <citation type="submission" date="2015-11" db="EMBL/GenBank/DDBJ databases">
        <title>De novo transcriptome assembly of four potential Pierce s Disease insect vectors from Arizona vineyards.</title>
        <authorList>
            <person name="Tassone E.E."/>
        </authorList>
    </citation>
    <scope>NUCLEOTIDE SEQUENCE</scope>
</reference>
<evidence type="ECO:0000313" key="2">
    <source>
        <dbReference type="EMBL" id="JAS79746.1"/>
    </source>
</evidence>
<feature type="chain" id="PRO_5008584745" evidence="1">
    <location>
        <begin position="19"/>
        <end position="296"/>
    </location>
</feature>